<dbReference type="Gene3D" id="1.10.10.60">
    <property type="entry name" value="Homeodomain-like"/>
    <property type="match status" value="1"/>
</dbReference>
<feature type="region of interest" description="Disordered" evidence="1">
    <location>
        <begin position="70"/>
        <end position="91"/>
    </location>
</feature>
<evidence type="ECO:0000313" key="2">
    <source>
        <dbReference type="EMBL" id="CBA17408.1"/>
    </source>
</evidence>
<dbReference type="Proteomes" id="UP000001890">
    <property type="component" value="Chromosome"/>
</dbReference>
<proteinExistence type="predicted"/>
<dbReference type="GeneID" id="300796901"/>
<dbReference type="EMBL" id="FP565176">
    <property type="protein sequence ID" value="CBA17408.1"/>
    <property type="molecule type" value="Genomic_DNA"/>
</dbReference>
<gene>
    <name evidence="2" type="ordered locus">XALc_2931</name>
</gene>
<dbReference type="RefSeq" id="WP_012917401.1">
    <property type="nucleotide sequence ID" value="NC_013722.1"/>
</dbReference>
<dbReference type="KEGG" id="xal:XALC_2931"/>
<dbReference type="STRING" id="380358.XALC_2931"/>
<dbReference type="SUPFAM" id="SSF46689">
    <property type="entry name" value="Homeodomain-like"/>
    <property type="match status" value="1"/>
</dbReference>
<dbReference type="InterPro" id="IPR009057">
    <property type="entry name" value="Homeodomain-like_sf"/>
</dbReference>
<dbReference type="AlphaFoldDB" id="D2UG97"/>
<keyword evidence="3" id="KW-1185">Reference proteome</keyword>
<name>D2UG97_XANAP</name>
<reference evidence="2 3" key="1">
    <citation type="journal article" date="2009" name="BMC Genomics">
        <title>The complete genome sequence of Xanthomonas albilineans provides new insights into the reductive genome evolution of the xylem-limited Xanthomonadaceae.</title>
        <authorList>
            <person name="Pieretti I."/>
            <person name="Royer M."/>
            <person name="Barbe V."/>
            <person name="Carrere S."/>
            <person name="Koebnik R."/>
            <person name="Cociancich S."/>
            <person name="Couloux A."/>
            <person name="Darrasse A."/>
            <person name="Gouzy J."/>
            <person name="Jacques M.A."/>
            <person name="Lauber E."/>
            <person name="Manceau C."/>
            <person name="Mangenot S."/>
            <person name="Poussier S."/>
            <person name="Segurens B."/>
            <person name="Szurek B."/>
            <person name="Verdier V."/>
            <person name="Arlat M."/>
            <person name="Rott P."/>
        </authorList>
    </citation>
    <scope>NUCLEOTIDE SEQUENCE [LARGE SCALE GENOMIC DNA]</scope>
    <source>
        <strain evidence="3">GPE PC73 / CFBP 7063</strain>
    </source>
</reference>
<evidence type="ECO:0000313" key="3">
    <source>
        <dbReference type="Proteomes" id="UP000001890"/>
    </source>
</evidence>
<dbReference type="eggNOG" id="ENOG502ZIQ4">
    <property type="taxonomic scope" value="Bacteria"/>
</dbReference>
<evidence type="ECO:0000256" key="1">
    <source>
        <dbReference type="SAM" id="MobiDB-lite"/>
    </source>
</evidence>
<organism evidence="2 3">
    <name type="scientific">Xanthomonas albilineans (strain GPE PC73 / CFBP 7063)</name>
    <dbReference type="NCBI Taxonomy" id="380358"/>
    <lineage>
        <taxon>Bacteria</taxon>
        <taxon>Pseudomonadati</taxon>
        <taxon>Pseudomonadota</taxon>
        <taxon>Gammaproteobacteria</taxon>
        <taxon>Lysobacterales</taxon>
        <taxon>Lysobacteraceae</taxon>
        <taxon>Xanthomonas</taxon>
    </lineage>
</organism>
<protein>
    <submittedName>
        <fullName evidence="2">Putative isxal9 transposase orfa protein</fullName>
    </submittedName>
</protein>
<accession>D2UG97</accession>
<feature type="compositionally biased region" description="Basic residues" evidence="1">
    <location>
        <begin position="81"/>
        <end position="91"/>
    </location>
</feature>
<sequence length="91" mass="9823">MARYGQQFKDKAVARLLSPESTSVDALSLEIGVSEATLERWLSQSLAEPPRAGVWTAAARFDAVLTTASHVQAERRARTSPPRRARSGAGT</sequence>